<dbReference type="SUPFAM" id="SSF53474">
    <property type="entry name" value="alpha/beta-Hydrolases"/>
    <property type="match status" value="1"/>
</dbReference>
<dbReference type="SUPFAM" id="SSF81296">
    <property type="entry name" value="E set domains"/>
    <property type="match status" value="1"/>
</dbReference>
<keyword evidence="3" id="KW-0479">Metal-binding</keyword>
<dbReference type="Gene3D" id="3.90.420.10">
    <property type="entry name" value="Oxidoreductase, molybdopterin-binding domain"/>
    <property type="match status" value="1"/>
</dbReference>
<dbReference type="PANTHER" id="PTHR19372">
    <property type="entry name" value="SULFITE REDUCTASE"/>
    <property type="match status" value="1"/>
</dbReference>
<dbReference type="GO" id="GO:0006790">
    <property type="term" value="P:sulfur compound metabolic process"/>
    <property type="evidence" value="ECO:0007669"/>
    <property type="project" value="TreeGrafter"/>
</dbReference>
<dbReference type="PANTHER" id="PTHR19372:SF7">
    <property type="entry name" value="SULFITE OXIDASE, MITOCHONDRIAL"/>
    <property type="match status" value="1"/>
</dbReference>
<dbReference type="VEuPathDB" id="FungiDB:AO090701001179"/>
<evidence type="ECO:0000256" key="2">
    <source>
        <dbReference type="ARBA" id="ARBA00022505"/>
    </source>
</evidence>
<evidence type="ECO:0000313" key="8">
    <source>
        <dbReference type="EMBL" id="OOO11951.1"/>
    </source>
</evidence>
<dbReference type="GO" id="GO:0020037">
    <property type="term" value="F:heme binding"/>
    <property type="evidence" value="ECO:0007669"/>
    <property type="project" value="TreeGrafter"/>
</dbReference>
<dbReference type="GO" id="GO:0005739">
    <property type="term" value="C:mitochondrion"/>
    <property type="evidence" value="ECO:0007669"/>
    <property type="project" value="TreeGrafter"/>
</dbReference>
<proteinExistence type="predicted"/>
<dbReference type="VEuPathDB" id="FungiDB:AO090102000277"/>
<dbReference type="PRINTS" id="PR00407">
    <property type="entry name" value="EUMOPTERIN"/>
</dbReference>
<dbReference type="InterPro" id="IPR008335">
    <property type="entry name" value="Mopterin_OxRdtase_euk"/>
</dbReference>
<evidence type="ECO:0000256" key="3">
    <source>
        <dbReference type="ARBA" id="ARBA00022723"/>
    </source>
</evidence>
<dbReference type="OrthoDB" id="432685at2759"/>
<dbReference type="eggNOG" id="KOG0535">
    <property type="taxonomic scope" value="Eukaryota"/>
</dbReference>
<dbReference type="GO" id="GO:0030151">
    <property type="term" value="F:molybdenum ion binding"/>
    <property type="evidence" value="ECO:0007669"/>
    <property type="project" value="InterPro"/>
</dbReference>
<keyword evidence="2" id="KW-0500">Molybdenum</keyword>
<feature type="domain" description="Oxidoreductase molybdopterin-binding" evidence="5">
    <location>
        <begin position="443"/>
        <end position="622"/>
    </location>
</feature>
<gene>
    <name evidence="8" type="ORF">OAory_01084210</name>
</gene>
<comment type="caution">
    <text evidence="8">The sequence shown here is derived from an EMBL/GenBank/DDBJ whole genome shotgun (WGS) entry which is preliminary data.</text>
</comment>
<dbReference type="InterPro" id="IPR016181">
    <property type="entry name" value="Acyl_CoA_acyltransferase"/>
</dbReference>
<organism evidence="8 9">
    <name type="scientific">Aspergillus oryzae</name>
    <name type="common">Yellow koji mold</name>
    <dbReference type="NCBI Taxonomy" id="5062"/>
    <lineage>
        <taxon>Eukaryota</taxon>
        <taxon>Fungi</taxon>
        <taxon>Dikarya</taxon>
        <taxon>Ascomycota</taxon>
        <taxon>Pezizomycotina</taxon>
        <taxon>Eurotiomycetes</taxon>
        <taxon>Eurotiomycetidae</taxon>
        <taxon>Eurotiales</taxon>
        <taxon>Aspergillaceae</taxon>
        <taxon>Aspergillus</taxon>
        <taxon>Aspergillus subgen. Circumdati</taxon>
    </lineage>
</organism>
<keyword evidence="4" id="KW-0560">Oxidoreductase</keyword>
<dbReference type="SUPFAM" id="SSF55729">
    <property type="entry name" value="Acyl-CoA N-acyltransferases (Nat)"/>
    <property type="match status" value="1"/>
</dbReference>
<dbReference type="FunFam" id="3.90.420.10:FF:000002">
    <property type="entry name" value="sulfite oxidase, mitochondrial"/>
    <property type="match status" value="1"/>
</dbReference>
<dbReference type="Gene3D" id="2.60.40.650">
    <property type="match status" value="1"/>
</dbReference>
<dbReference type="InterPro" id="IPR036374">
    <property type="entry name" value="OxRdtase_Mopterin-bd_sf"/>
</dbReference>
<sequence length="774" mass="87034">MAKSSPEHQFEVREIQTKEEYARLVDVLWTANFQPYNPIFTAVHPVTGHTAADRKADKALDTEIRWAAHTKNPASHLIYVLDRHTGRVAGGCEWLIFHENPFPHGPQRIPCTWYPEGSERAEYTSTFLSQVFFYRMSWLQRPHAGVNAMGVHPDYRRRGVGRLLMQWGHEQIDDLGYESFIEGSPMGRWLYEEFEYRRVVSLHVDLEKRNPSEEWSRLLHECRPPAILLLWRPPRGNWDGNVPDGPWAVEDGTWKPQDAGDSKVPCLVMAHGFSALKEMDLDAFAAHFVSKLPLSCLVYDNRGFGDIDTKDQPRHEILPAQQISDYSDAITYAQSRSDVDSHKIGVWGSSYSGGHVLWLGAVDKRVKAADPPRFRAGLNQLFQDVDRLARAAGKPPGMLPVVNADVHGPSALPTPNSSDFFMNWAKKSNCFFTPEDISYDRNHGPIPHLTADTHTVRIDGNVPSPLCLSIHQLQTEFPQHEVICALECAGNRRHAMRTLLKEVQGIDWGDAAIMNCKWKGPRLRDVLLRAGVTSSLDRDLYVAFSCYQVQCQEDDWFGSSVELKRCLDEDMDAILALEMNGSPLTPNHGYPVRVVLPGIAGARWVKWLDRITVQDHESSNFYQQRDYKVLPPDAVDSASAEPYWDRTPAMCDMPINSVVAVPGDGETVHLSESSTLEVKGYAVPHGADGPVTGVQVSADGGQTWVDAEIEGSSLERKWCWVLWRAKVRVEKGTGKQVLSRAFDRGGNVQQEHSQWNLRGVGYNGYGRASDLIVV</sequence>
<dbReference type="SUPFAM" id="SSF56524">
    <property type="entry name" value="Oxidoreductase molybdopterin-binding domain"/>
    <property type="match status" value="1"/>
</dbReference>
<evidence type="ECO:0000313" key="9">
    <source>
        <dbReference type="Proteomes" id="UP000190312"/>
    </source>
</evidence>
<dbReference type="Pfam" id="PF00583">
    <property type="entry name" value="Acetyltransf_1"/>
    <property type="match status" value="1"/>
</dbReference>
<dbReference type="FunFam" id="2.60.40.650:FF:000005">
    <property type="entry name" value="Sulfite oxidase, putative"/>
    <property type="match status" value="1"/>
</dbReference>
<dbReference type="Gene3D" id="3.40.50.1820">
    <property type="entry name" value="alpha/beta hydrolase"/>
    <property type="match status" value="1"/>
</dbReference>
<dbReference type="InterPro" id="IPR000182">
    <property type="entry name" value="GNAT_dom"/>
</dbReference>
<dbReference type="AlphaFoldDB" id="A0A1S9DSE2"/>
<dbReference type="Pfam" id="PF00174">
    <property type="entry name" value="Oxidored_molyb"/>
    <property type="match status" value="1"/>
</dbReference>
<dbReference type="VEuPathDB" id="FungiDB:AO090011000314"/>
<evidence type="ECO:0000259" key="5">
    <source>
        <dbReference type="Pfam" id="PF00174"/>
    </source>
</evidence>
<evidence type="ECO:0000256" key="4">
    <source>
        <dbReference type="ARBA" id="ARBA00023002"/>
    </source>
</evidence>
<dbReference type="InterPro" id="IPR014756">
    <property type="entry name" value="Ig_E-set"/>
</dbReference>
<evidence type="ECO:0000259" key="7">
    <source>
        <dbReference type="Pfam" id="PF03404"/>
    </source>
</evidence>
<dbReference type="InterPro" id="IPR029058">
    <property type="entry name" value="AB_hydrolase_fold"/>
</dbReference>
<dbReference type="InterPro" id="IPR000572">
    <property type="entry name" value="OxRdtase_Mopterin-bd_dom"/>
</dbReference>
<feature type="domain" description="N-acetyltransferase" evidence="6">
    <location>
        <begin position="82"/>
        <end position="179"/>
    </location>
</feature>
<name>A0A1S9DSE2_ASPOZ</name>
<evidence type="ECO:0000259" key="6">
    <source>
        <dbReference type="Pfam" id="PF00583"/>
    </source>
</evidence>
<dbReference type="EMBL" id="MKZY01000003">
    <property type="protein sequence ID" value="OOO11951.1"/>
    <property type="molecule type" value="Genomic_DNA"/>
</dbReference>
<protein>
    <submittedName>
        <fullName evidence="8">Oxidoreductase molybdopterin binding protein</fullName>
    </submittedName>
</protein>
<dbReference type="Proteomes" id="UP000190312">
    <property type="component" value="Unassembled WGS sequence"/>
</dbReference>
<feature type="domain" description="Moybdenum cofactor oxidoreductase dimerisation" evidence="7">
    <location>
        <begin position="649"/>
        <end position="766"/>
    </location>
</feature>
<dbReference type="InterPro" id="IPR005066">
    <property type="entry name" value="MoCF_OxRdtse_dimer"/>
</dbReference>
<comment type="cofactor">
    <cofactor evidence="1">
        <name>Mo-molybdopterin</name>
        <dbReference type="ChEBI" id="CHEBI:71302"/>
    </cofactor>
</comment>
<evidence type="ECO:0000256" key="1">
    <source>
        <dbReference type="ARBA" id="ARBA00001924"/>
    </source>
</evidence>
<dbReference type="Gene3D" id="3.40.630.30">
    <property type="match status" value="1"/>
</dbReference>
<dbReference type="GO" id="GO:0008482">
    <property type="term" value="F:sulfite oxidase activity"/>
    <property type="evidence" value="ECO:0007669"/>
    <property type="project" value="TreeGrafter"/>
</dbReference>
<dbReference type="CDD" id="cd04301">
    <property type="entry name" value="NAT_SF"/>
    <property type="match status" value="1"/>
</dbReference>
<dbReference type="Pfam" id="PF03404">
    <property type="entry name" value="Mo-co_dimer"/>
    <property type="match status" value="1"/>
</dbReference>
<dbReference type="GO" id="GO:0016747">
    <property type="term" value="F:acyltransferase activity, transferring groups other than amino-acyl groups"/>
    <property type="evidence" value="ECO:0007669"/>
    <property type="project" value="InterPro"/>
</dbReference>
<dbReference type="GO" id="GO:0043546">
    <property type="term" value="F:molybdopterin cofactor binding"/>
    <property type="evidence" value="ECO:0007669"/>
    <property type="project" value="TreeGrafter"/>
</dbReference>
<accession>A0A1S9DSE2</accession>
<reference evidence="8 9" key="1">
    <citation type="submission" date="2016-10" db="EMBL/GenBank/DDBJ databases">
        <title>Genome sequencing of Aspergillus oryzae BCC7051.</title>
        <authorList>
            <person name="Thammarongtham C."/>
            <person name="Vorapreeda T."/>
            <person name="Nookaew I."/>
            <person name="Srisuk T."/>
            <person name="Land M."/>
            <person name="Jeennor S."/>
            <person name="Laoteng K."/>
        </authorList>
    </citation>
    <scope>NUCLEOTIDE SEQUENCE [LARGE SCALE GENOMIC DNA]</scope>
    <source>
        <strain evidence="8 9">BCC7051</strain>
    </source>
</reference>